<gene>
    <name evidence="2" type="ORF">GGR31_001855</name>
</gene>
<dbReference type="InterPro" id="IPR008894">
    <property type="entry name" value="QdtA_cupin_dom"/>
</dbReference>
<dbReference type="Pfam" id="PF05523">
    <property type="entry name" value="FdtA"/>
    <property type="match status" value="1"/>
</dbReference>
<feature type="domain" description="Sugar 3,4-ketoisomerase QdtA cupin" evidence="1">
    <location>
        <begin position="7"/>
        <end position="136"/>
    </location>
</feature>
<evidence type="ECO:0000313" key="2">
    <source>
        <dbReference type="EMBL" id="MDR6301204.1"/>
    </source>
</evidence>
<dbReference type="EMBL" id="JAVDQA010000005">
    <property type="protein sequence ID" value="MDR6301204.1"/>
    <property type="molecule type" value="Genomic_DNA"/>
</dbReference>
<keyword evidence="3" id="KW-1185">Reference proteome</keyword>
<name>A0ABU1K6H5_9FLAO</name>
<dbReference type="RefSeq" id="WP_309728341.1">
    <property type="nucleotide sequence ID" value="NZ_JAVDQA010000005.1"/>
</dbReference>
<dbReference type="InterPro" id="IPR011051">
    <property type="entry name" value="RmlC_Cupin_sf"/>
</dbReference>
<dbReference type="Gene3D" id="2.60.120.10">
    <property type="entry name" value="Jelly Rolls"/>
    <property type="match status" value="1"/>
</dbReference>
<accession>A0ABU1K6H5</accession>
<dbReference type="Proteomes" id="UP001257659">
    <property type="component" value="Unassembled WGS sequence"/>
</dbReference>
<evidence type="ECO:0000259" key="1">
    <source>
        <dbReference type="Pfam" id="PF05523"/>
    </source>
</evidence>
<evidence type="ECO:0000313" key="3">
    <source>
        <dbReference type="Proteomes" id="UP001257659"/>
    </source>
</evidence>
<dbReference type="InterPro" id="IPR014710">
    <property type="entry name" value="RmlC-like_jellyroll"/>
</dbReference>
<reference evidence="2 3" key="1">
    <citation type="submission" date="2023-07" db="EMBL/GenBank/DDBJ databases">
        <title>Genomic Encyclopedia of Type Strains, Phase IV (KMG-IV): sequencing the most valuable type-strain genomes for metagenomic binning, comparative biology and taxonomic classification.</title>
        <authorList>
            <person name="Goeker M."/>
        </authorList>
    </citation>
    <scope>NUCLEOTIDE SEQUENCE [LARGE SCALE GENOMIC DNA]</scope>
    <source>
        <strain evidence="2 3">DSM 102814</strain>
    </source>
</reference>
<sequence length="138" mass="15780">MKKTLNDIQEIKIPKISDPDGRGNLSVIEKEVLPYKIERVYYLYDVPSDATRGGHAHINLQQSLIALSGSFDVVLDDGNERKIISLNKPDKALFIPQGIWRELENFSSGAVCLALVSEIYKEEDYIRDYKDFLTFKSR</sequence>
<proteinExistence type="predicted"/>
<organism evidence="2 3">
    <name type="scientific">Mesonia maritima</name>
    <dbReference type="NCBI Taxonomy" id="1793873"/>
    <lineage>
        <taxon>Bacteria</taxon>
        <taxon>Pseudomonadati</taxon>
        <taxon>Bacteroidota</taxon>
        <taxon>Flavobacteriia</taxon>
        <taxon>Flavobacteriales</taxon>
        <taxon>Flavobacteriaceae</taxon>
        <taxon>Mesonia</taxon>
    </lineage>
</organism>
<protein>
    <submittedName>
        <fullName evidence="2">dTDP-4-dehydrorhamnose 3,5-epimerase-like enzyme</fullName>
    </submittedName>
</protein>
<dbReference type="CDD" id="cd20292">
    <property type="entry name" value="cupin_QdtA-like"/>
    <property type="match status" value="1"/>
</dbReference>
<comment type="caution">
    <text evidence="2">The sequence shown here is derived from an EMBL/GenBank/DDBJ whole genome shotgun (WGS) entry which is preliminary data.</text>
</comment>
<dbReference type="SUPFAM" id="SSF51182">
    <property type="entry name" value="RmlC-like cupins"/>
    <property type="match status" value="1"/>
</dbReference>